<dbReference type="SUPFAM" id="SSF82866">
    <property type="entry name" value="Multidrug efflux transporter AcrB transmembrane domain"/>
    <property type="match status" value="1"/>
</dbReference>
<dbReference type="OrthoDB" id="5287122at2"/>
<protein>
    <submittedName>
        <fullName evidence="2">Uncharacterized protein</fullName>
    </submittedName>
</protein>
<proteinExistence type="predicted"/>
<organism evidence="2 3">
    <name type="scientific">Glaciecola punicea ACAM 611</name>
    <dbReference type="NCBI Taxonomy" id="1121923"/>
    <lineage>
        <taxon>Bacteria</taxon>
        <taxon>Pseudomonadati</taxon>
        <taxon>Pseudomonadota</taxon>
        <taxon>Gammaproteobacteria</taxon>
        <taxon>Alteromonadales</taxon>
        <taxon>Alteromonadaceae</taxon>
        <taxon>Glaciecola</taxon>
    </lineage>
</organism>
<keyword evidence="1" id="KW-1133">Transmembrane helix</keyword>
<dbReference type="AlphaFoldDB" id="H5T8A3"/>
<evidence type="ECO:0000313" key="3">
    <source>
        <dbReference type="Proteomes" id="UP000053586"/>
    </source>
</evidence>
<dbReference type="STRING" id="56804.BAE46_12815"/>
<evidence type="ECO:0000313" key="2">
    <source>
        <dbReference type="EMBL" id="GAB54544.1"/>
    </source>
</evidence>
<name>H5T8A3_9ALTE</name>
<dbReference type="eggNOG" id="COG0841">
    <property type="taxonomic scope" value="Bacteria"/>
</dbReference>
<reference evidence="2 3" key="1">
    <citation type="journal article" date="2012" name="J. Bacteriol.">
        <title>Genome sequence of proteorhodopsin-containing sea ice bacterium Glaciecola punicea ACAM 611T.</title>
        <authorList>
            <person name="Qin Q.-L."/>
            <person name="Xie B.-B."/>
            <person name="Shu Y.-L."/>
            <person name="Rong J.-C."/>
            <person name="Zhao D.-L."/>
            <person name="Zhang X.-Y."/>
            <person name="Chen X.-L."/>
            <person name="Zhou B.-C."/>
            <person name="Zhanga Y.-Z."/>
        </authorList>
    </citation>
    <scope>NUCLEOTIDE SEQUENCE [LARGE SCALE GENOMIC DNA]</scope>
    <source>
        <strain evidence="2 3">ACAM 611</strain>
    </source>
</reference>
<dbReference type="EMBL" id="BAET01000006">
    <property type="protein sequence ID" value="GAB54544.1"/>
    <property type="molecule type" value="Genomic_DNA"/>
</dbReference>
<dbReference type="Proteomes" id="UP000053586">
    <property type="component" value="Unassembled WGS sequence"/>
</dbReference>
<sequence length="69" mass="7690">MIYDGSSKKKAANSAALLRLRGIFLTTATTSLGIMPMLFETSTQAQFLIPALMIIREDIRAKIKRFQTV</sequence>
<reference evidence="2 3" key="2">
    <citation type="journal article" date="2017" name="Antonie Van Leeuwenhoek">
        <title>Rhizobium rhizosphaerae sp. nov., a novel species isolated from rice rhizosphere.</title>
        <authorList>
            <person name="Zhao J.J."/>
            <person name="Zhang J."/>
            <person name="Zhang R.J."/>
            <person name="Zhang C.W."/>
            <person name="Yin H.Q."/>
            <person name="Zhang X.X."/>
        </authorList>
    </citation>
    <scope>NUCLEOTIDE SEQUENCE [LARGE SCALE GENOMIC DNA]</scope>
    <source>
        <strain evidence="2 3">ACAM 611</strain>
    </source>
</reference>
<accession>H5T8A3</accession>
<keyword evidence="3" id="KW-1185">Reference proteome</keyword>
<keyword evidence="1" id="KW-0812">Transmembrane</keyword>
<evidence type="ECO:0000256" key="1">
    <source>
        <dbReference type="SAM" id="Phobius"/>
    </source>
</evidence>
<dbReference type="RefSeq" id="WP_006002879.1">
    <property type="nucleotide sequence ID" value="NZ_BAET01000006.1"/>
</dbReference>
<gene>
    <name evidence="2" type="ORF">GPUN_0397</name>
</gene>
<keyword evidence="1" id="KW-0472">Membrane</keyword>
<dbReference type="Gene3D" id="1.20.1640.10">
    <property type="entry name" value="Multidrug efflux transporter AcrB transmembrane domain"/>
    <property type="match status" value="1"/>
</dbReference>
<feature type="transmembrane region" description="Helical" evidence="1">
    <location>
        <begin position="20"/>
        <end position="39"/>
    </location>
</feature>
<comment type="caution">
    <text evidence="2">The sequence shown here is derived from an EMBL/GenBank/DDBJ whole genome shotgun (WGS) entry which is preliminary data.</text>
</comment>